<accession>A0A6B0GG66</accession>
<dbReference type="InterPro" id="IPR055768">
    <property type="entry name" value="DUF7344"/>
</dbReference>
<evidence type="ECO:0000313" key="2">
    <source>
        <dbReference type="EMBL" id="MWG33812.1"/>
    </source>
</evidence>
<dbReference type="RefSeq" id="WP_158203537.1">
    <property type="nucleotide sequence ID" value="NZ_WSZK01000011.1"/>
</dbReference>
<evidence type="ECO:0000259" key="1">
    <source>
        <dbReference type="Pfam" id="PF24035"/>
    </source>
</evidence>
<dbReference type="EMBL" id="WSZK01000011">
    <property type="protein sequence ID" value="MWG33812.1"/>
    <property type="molecule type" value="Genomic_DNA"/>
</dbReference>
<reference evidence="2 3" key="1">
    <citation type="submission" date="2019-12" db="EMBL/GenBank/DDBJ databases">
        <title>Halocatena pleomorpha gen. nov. sp. nov., an extremely halophilic archaeon of family Halobacteriaceae isolated from saltpan soil.</title>
        <authorList>
            <person name="Pal Y."/>
            <person name="Verma A."/>
            <person name="Krishnamurthi S."/>
            <person name="Kumar P."/>
        </authorList>
    </citation>
    <scope>NUCLEOTIDE SEQUENCE [LARGE SCALE GENOMIC DNA]</scope>
    <source>
        <strain evidence="2 3">JCM 16495</strain>
    </source>
</reference>
<keyword evidence="3" id="KW-1185">Reference proteome</keyword>
<gene>
    <name evidence="2" type="ORF">GQS65_04765</name>
</gene>
<organism evidence="2 3">
    <name type="scientific">Halomarina oriensis</name>
    <dbReference type="NCBI Taxonomy" id="671145"/>
    <lineage>
        <taxon>Archaea</taxon>
        <taxon>Methanobacteriati</taxon>
        <taxon>Methanobacteriota</taxon>
        <taxon>Stenosarchaea group</taxon>
        <taxon>Halobacteria</taxon>
        <taxon>Halobacteriales</taxon>
        <taxon>Natronomonadaceae</taxon>
        <taxon>Halomarina</taxon>
    </lineage>
</organism>
<proteinExistence type="predicted"/>
<dbReference type="OrthoDB" id="247722at2157"/>
<comment type="caution">
    <text evidence="2">The sequence shown here is derived from an EMBL/GenBank/DDBJ whole genome shotgun (WGS) entry which is preliminary data.</text>
</comment>
<dbReference type="AlphaFoldDB" id="A0A6B0GG66"/>
<feature type="domain" description="DUF7344" evidence="1">
    <location>
        <begin position="13"/>
        <end position="91"/>
    </location>
</feature>
<dbReference type="Proteomes" id="UP000451471">
    <property type="component" value="Unassembled WGS sequence"/>
</dbReference>
<sequence>MEVDEHATTDDTFDLLSHNRRRLALQHFKQNDNPGDVDTLARRVARWEQSLATAPADVEVEQVGMALECTHLPKFEEIGLIESHPEEGIVTMESAAIAAAMANAIAVIEFFFDGAATDGD</sequence>
<name>A0A6B0GG66_9EURY</name>
<dbReference type="Pfam" id="PF24035">
    <property type="entry name" value="DUF7344"/>
    <property type="match status" value="1"/>
</dbReference>
<protein>
    <recommendedName>
        <fullName evidence="1">DUF7344 domain-containing protein</fullName>
    </recommendedName>
</protein>
<evidence type="ECO:0000313" key="3">
    <source>
        <dbReference type="Proteomes" id="UP000451471"/>
    </source>
</evidence>